<gene>
    <name evidence="1" type="ORF">NEIELOOT_01828</name>
</gene>
<name>D4DRY6_NEIEG</name>
<proteinExistence type="predicted"/>
<evidence type="ECO:0000313" key="1">
    <source>
        <dbReference type="EMBL" id="EFE49401.1"/>
    </source>
</evidence>
<dbReference type="Proteomes" id="UP000005536">
    <property type="component" value="Unassembled WGS sequence"/>
</dbReference>
<dbReference type="AlphaFoldDB" id="D4DRY6"/>
<dbReference type="EMBL" id="ADBF01000152">
    <property type="protein sequence ID" value="EFE49401.1"/>
    <property type="molecule type" value="Genomic_DNA"/>
</dbReference>
<organism evidence="1 2">
    <name type="scientific">Neisseria elongata subsp. glycolytica ATCC 29315</name>
    <dbReference type="NCBI Taxonomy" id="546263"/>
    <lineage>
        <taxon>Bacteria</taxon>
        <taxon>Pseudomonadati</taxon>
        <taxon>Pseudomonadota</taxon>
        <taxon>Betaproteobacteria</taxon>
        <taxon>Neisseriales</taxon>
        <taxon>Neisseriaceae</taxon>
        <taxon>Neisseria</taxon>
    </lineage>
</organism>
<sequence>MRPSENRQSGFQAAFSRLKRLKKQWRRVCRLAHIGFQILI</sequence>
<accession>D4DRY6</accession>
<protein>
    <submittedName>
        <fullName evidence="1">Uncharacterized protein</fullName>
    </submittedName>
</protein>
<comment type="caution">
    <text evidence="1">The sequence shown here is derived from an EMBL/GenBank/DDBJ whole genome shotgun (WGS) entry which is preliminary data.</text>
</comment>
<evidence type="ECO:0000313" key="2">
    <source>
        <dbReference type="Proteomes" id="UP000005536"/>
    </source>
</evidence>
<reference evidence="1 2" key="1">
    <citation type="submission" date="2010-02" db="EMBL/GenBank/DDBJ databases">
        <authorList>
            <person name="Weinstock G."/>
            <person name="Sodergren E."/>
            <person name="Clifton S."/>
            <person name="Fulton L."/>
            <person name="Fulton B."/>
            <person name="Courtney L."/>
            <person name="Fronick C."/>
            <person name="Harrison M."/>
            <person name="Strong C."/>
            <person name="Farmer C."/>
            <person name="Delahaunty K."/>
            <person name="Markovic C."/>
            <person name="Hall O."/>
            <person name="Minx P."/>
            <person name="Tomlinson C."/>
            <person name="Mitreva M."/>
            <person name="Nelson J."/>
            <person name="Hou S."/>
            <person name="Wollam A."/>
            <person name="Pepin K.H."/>
            <person name="Johnson M."/>
            <person name="Bhonagiri V."/>
            <person name="Zhang X."/>
            <person name="Suruliraj S."/>
            <person name="Warren W."/>
            <person name="Chinwalla A."/>
            <person name="Mardis E.R."/>
            <person name="Wilson R.K."/>
        </authorList>
    </citation>
    <scope>NUCLEOTIDE SEQUENCE [LARGE SCALE GENOMIC DNA]</scope>
    <source>
        <strain evidence="1 2">ATCC 29315</strain>
    </source>
</reference>